<dbReference type="Proteomes" id="UP000238034">
    <property type="component" value="Unassembled WGS sequence"/>
</dbReference>
<dbReference type="OrthoDB" id="1419682at2"/>
<keyword evidence="4" id="KW-1185">Reference proteome</keyword>
<dbReference type="EMBL" id="PVTH01000008">
    <property type="protein sequence ID" value="PRY50893.1"/>
    <property type="molecule type" value="Genomic_DNA"/>
</dbReference>
<sequence>MQDSFDKKLVERIVQVFDEYEDDSADHGWEQLRLKHQPAKRRSPVIYWLGSAAAVLLLIAGVWMFYPKDAKIQLASQEKPREATLSHDGGLSRQGAEEATASAGEPMDRESGEETRLYVARSGKRNNEPGLAAEEQPMSVSLAVSAARDTLAANSLEQTPVIASIETGEQVQEHAPAVASEVRRPAATAVPESYDQLQQAKRELLAEEGSNHKEKSKDAKLSFSLYAGSHVSYAEGSKSRVNTGVGISSELDLTSKLKLTTGVSIAQNSLRYDSRIPEQAAASFLSSTMSKSQNLMVAGPDAKVSAINYSIHGYDASLMGLDIPVNLKYTFFEKKEELYVVAGLSSNFFFDETYTYDYGYNSIYDSSVESFPNEKTTTNTSSFDFARMLNLSVGYGYPIGKQSKLSLEPFLKYPLGGLGSQDIRFSSAGLNLKWNFNSR</sequence>
<feature type="transmembrane region" description="Helical" evidence="2">
    <location>
        <begin position="45"/>
        <end position="66"/>
    </location>
</feature>
<evidence type="ECO:0000256" key="1">
    <source>
        <dbReference type="SAM" id="MobiDB-lite"/>
    </source>
</evidence>
<feature type="region of interest" description="Disordered" evidence="1">
    <location>
        <begin position="172"/>
        <end position="191"/>
    </location>
</feature>
<evidence type="ECO:0008006" key="5">
    <source>
        <dbReference type="Google" id="ProtNLM"/>
    </source>
</evidence>
<keyword evidence="2" id="KW-1133">Transmembrane helix</keyword>
<evidence type="ECO:0000256" key="2">
    <source>
        <dbReference type="SAM" id="Phobius"/>
    </source>
</evidence>
<accession>A0A2T0TZ01</accession>
<gene>
    <name evidence="3" type="ORF">B0I27_108101</name>
</gene>
<keyword evidence="2" id="KW-0812">Transmembrane</keyword>
<evidence type="ECO:0000313" key="4">
    <source>
        <dbReference type="Proteomes" id="UP000238034"/>
    </source>
</evidence>
<name>A0A2T0TZ01_9SPHI</name>
<evidence type="ECO:0000313" key="3">
    <source>
        <dbReference type="EMBL" id="PRY50893.1"/>
    </source>
</evidence>
<feature type="compositionally biased region" description="Basic and acidic residues" evidence="1">
    <location>
        <begin position="106"/>
        <end position="115"/>
    </location>
</feature>
<protein>
    <recommendedName>
        <fullName evidence="5">Outer membrane protein with beta-barrel domain</fullName>
    </recommendedName>
</protein>
<dbReference type="AlphaFoldDB" id="A0A2T0TZ01"/>
<reference evidence="3 4" key="1">
    <citation type="submission" date="2018-03" db="EMBL/GenBank/DDBJ databases">
        <title>Genomic Encyclopedia of Type Strains, Phase III (KMG-III): the genomes of soil and plant-associated and newly described type strains.</title>
        <authorList>
            <person name="Whitman W."/>
        </authorList>
    </citation>
    <scope>NUCLEOTIDE SEQUENCE [LARGE SCALE GENOMIC DNA]</scope>
    <source>
        <strain evidence="3 4">CGMCC 1.9313</strain>
    </source>
</reference>
<feature type="region of interest" description="Disordered" evidence="1">
    <location>
        <begin position="77"/>
        <end position="115"/>
    </location>
</feature>
<comment type="caution">
    <text evidence="3">The sequence shown here is derived from an EMBL/GenBank/DDBJ whole genome shotgun (WGS) entry which is preliminary data.</text>
</comment>
<dbReference type="RefSeq" id="WP_106294199.1">
    <property type="nucleotide sequence ID" value="NZ_PVTH01000008.1"/>
</dbReference>
<organism evidence="3 4">
    <name type="scientific">Arcticibacter pallidicorallinus</name>
    <dbReference type="NCBI Taxonomy" id="1259464"/>
    <lineage>
        <taxon>Bacteria</taxon>
        <taxon>Pseudomonadati</taxon>
        <taxon>Bacteroidota</taxon>
        <taxon>Sphingobacteriia</taxon>
        <taxon>Sphingobacteriales</taxon>
        <taxon>Sphingobacteriaceae</taxon>
        <taxon>Arcticibacter</taxon>
    </lineage>
</organism>
<keyword evidence="2" id="KW-0472">Membrane</keyword>
<proteinExistence type="predicted"/>